<accession>A0A813JZT3</accession>
<organism evidence="1 2">
    <name type="scientific">Polarella glacialis</name>
    <name type="common">Dinoflagellate</name>
    <dbReference type="NCBI Taxonomy" id="89957"/>
    <lineage>
        <taxon>Eukaryota</taxon>
        <taxon>Sar</taxon>
        <taxon>Alveolata</taxon>
        <taxon>Dinophyceae</taxon>
        <taxon>Suessiales</taxon>
        <taxon>Suessiaceae</taxon>
        <taxon>Polarella</taxon>
    </lineage>
</organism>
<dbReference type="Proteomes" id="UP000626109">
    <property type="component" value="Unassembled WGS sequence"/>
</dbReference>
<name>A0A813JZT3_POLGL</name>
<evidence type="ECO:0000313" key="1">
    <source>
        <dbReference type="EMBL" id="CAE8693232.1"/>
    </source>
</evidence>
<evidence type="ECO:0000313" key="2">
    <source>
        <dbReference type="Proteomes" id="UP000626109"/>
    </source>
</evidence>
<dbReference type="EMBL" id="CAJNNW010027817">
    <property type="protein sequence ID" value="CAE8693232.1"/>
    <property type="molecule type" value="Genomic_DNA"/>
</dbReference>
<proteinExistence type="predicted"/>
<protein>
    <submittedName>
        <fullName evidence="1">Uncharacterized protein</fullName>
    </submittedName>
</protein>
<sequence length="548" mass="61253">MRRGSAWPEPRGLELCSEVLDEGVSVLAFFHSNHHAQGRRFVHTCHRADVQPLLGLSSGWLRARVLKAWRPPSGSRRCEEESEACYVRVQFSGQFRDPLGGCAETLEMQVDAGLVRPLESSCSPTSSSQCSPLAARRPLLSVLIVRWWDYLANSRWSDYAVTNDGFLRDLVDGACGLYPSLGGEFEIYTVFVKDTSDLDKVSAHWAQAALTGLNTVVWYFLWPNQRVAPLADGCVREQQFFSLCQRMERAGLRSGWPHPSSLYRQLCGKLWIPQMSLCKDFRVPPTTRVHYADVRHNALRAAEQAIAALLGICREVWGTPEVAVEDFRGVAKLGFSWQGDDVLPFCGPSNLARVLVRLFEQQDSEQLVCLVQEMVQDVVGEHRVLCFRDAASGPFSFVRERLWLRMKSKGEHHTHQTACEVKDFAMASAKVIAREKAAGEFFGGDEQALDAVEAAVEKLVGRWLLWFSAESSDLASVTRLDFLISRRSAKEGGATAWTCEVGECGASLCSVECDARNCAALNWAIREDPSKRFPMQMPAIRLNNGWKS</sequence>
<comment type="caution">
    <text evidence="1">The sequence shown here is derived from an EMBL/GenBank/DDBJ whole genome shotgun (WGS) entry which is preliminary data.</text>
</comment>
<reference evidence="1" key="1">
    <citation type="submission" date="2021-02" db="EMBL/GenBank/DDBJ databases">
        <authorList>
            <person name="Dougan E. K."/>
            <person name="Rhodes N."/>
            <person name="Thang M."/>
            <person name="Chan C."/>
        </authorList>
    </citation>
    <scope>NUCLEOTIDE SEQUENCE</scope>
</reference>
<dbReference type="AlphaFoldDB" id="A0A813JZT3"/>
<gene>
    <name evidence="1" type="ORF">PGLA2088_LOCUS28299</name>
</gene>